<reference evidence="1 2" key="1">
    <citation type="submission" date="2021-06" db="EMBL/GenBank/DDBJ databases">
        <title>Gemonas diversity in paddy soil.</title>
        <authorList>
            <person name="Liu G."/>
        </authorList>
    </citation>
    <scope>NUCLEOTIDE SEQUENCE [LARGE SCALE GENOMIC DNA]</scope>
    <source>
        <strain evidence="1 2">RG2</strain>
    </source>
</reference>
<dbReference type="Proteomes" id="UP000683559">
    <property type="component" value="Chromosome"/>
</dbReference>
<evidence type="ECO:0000313" key="2">
    <source>
        <dbReference type="Proteomes" id="UP000683559"/>
    </source>
</evidence>
<name>A0ABX8LGF1_9BACT</name>
<gene>
    <name evidence="1" type="ORF">KP001_19505</name>
</gene>
<sequence>MKALSLAAVLAVCLSGCQKESGKPKDLSLLTTTTVVAEIPGGPQEGGAWNANAIRNVPQVEFNATGRGFFYVAEQGGKFHVVHNGNRGNSYTNILTPTLSPDGQRLAYQAYVDDKVRMVVDGREGEVVEELEIPFFSPDNRHVVYQAKTGGRWYFVVDGRSFPAYRTEHNQFGFSADGTRMAYVDSPVEGAKPRLVVTDLDFKKQLIREATGAVMVISDDKSRIAAISEVKGKQRVIELSLATPDQVKEGVLYDSIKDLAISPDGTSVAYVAEKGGRKVLVWNGQEKAFPPGKLVGQIVFRPGNKGVGLLTDSNGSCAFHEPFSGSGPQIRPYDEVGELAYSKDGKSLVYLGRKVTPGQTGKSIFMVVNGKEGPRFDKVISPTFTPDGQKVVYRVRHEGKRFMVVSDLDGKIIRQDPQHEMVFPPVFSPDGKLLAYGVKDGGKLVWNVEKL</sequence>
<accession>A0ABX8LGF1</accession>
<dbReference type="PANTHER" id="PTHR36842">
    <property type="entry name" value="PROTEIN TOLB HOMOLOG"/>
    <property type="match status" value="1"/>
</dbReference>
<protein>
    <recommendedName>
        <fullName evidence="3">WD40-like Beta Propeller Repeat</fullName>
    </recommendedName>
</protein>
<proteinExistence type="predicted"/>
<dbReference type="PANTHER" id="PTHR36842:SF1">
    <property type="entry name" value="PROTEIN TOLB"/>
    <property type="match status" value="1"/>
</dbReference>
<organism evidence="1 2">
    <name type="scientific">Geomonas subterranea</name>
    <dbReference type="NCBI Taxonomy" id="2847989"/>
    <lineage>
        <taxon>Bacteria</taxon>
        <taxon>Pseudomonadati</taxon>
        <taxon>Thermodesulfobacteriota</taxon>
        <taxon>Desulfuromonadia</taxon>
        <taxon>Geobacterales</taxon>
        <taxon>Geobacteraceae</taxon>
        <taxon>Geomonas</taxon>
    </lineage>
</organism>
<keyword evidence="2" id="KW-1185">Reference proteome</keyword>
<dbReference type="Pfam" id="PF07676">
    <property type="entry name" value="PD40"/>
    <property type="match status" value="2"/>
</dbReference>
<dbReference type="EMBL" id="CP077683">
    <property type="protein sequence ID" value="QXE90559.1"/>
    <property type="molecule type" value="Genomic_DNA"/>
</dbReference>
<dbReference type="InterPro" id="IPR011659">
    <property type="entry name" value="WD40"/>
</dbReference>
<evidence type="ECO:0008006" key="3">
    <source>
        <dbReference type="Google" id="ProtNLM"/>
    </source>
</evidence>
<dbReference type="RefSeq" id="WP_217287187.1">
    <property type="nucleotide sequence ID" value="NZ_CP077683.1"/>
</dbReference>
<evidence type="ECO:0000313" key="1">
    <source>
        <dbReference type="EMBL" id="QXE90559.1"/>
    </source>
</evidence>